<gene>
    <name evidence="2" type="ORF">HII17_14665</name>
</gene>
<comment type="caution">
    <text evidence="2">The sequence shown here is derived from an EMBL/GenBank/DDBJ whole genome shotgun (WGS) entry which is preliminary data.</text>
</comment>
<dbReference type="EMBL" id="JABBXH010000004">
    <property type="protein sequence ID" value="NMP32796.1"/>
    <property type="molecule type" value="Genomic_DNA"/>
</dbReference>
<reference evidence="2 3" key="1">
    <citation type="submission" date="2020-04" db="EMBL/GenBank/DDBJ databases">
        <title>Thalassotalea sp. M1531, isolated from the surface of marine red alga.</title>
        <authorList>
            <person name="Pang L."/>
            <person name="Lu D.-C."/>
        </authorList>
    </citation>
    <scope>NUCLEOTIDE SEQUENCE [LARGE SCALE GENOMIC DNA]</scope>
    <source>
        <strain evidence="2 3">M1531</strain>
    </source>
</reference>
<evidence type="ECO:0000313" key="3">
    <source>
        <dbReference type="Proteomes" id="UP000568664"/>
    </source>
</evidence>
<dbReference type="RefSeq" id="WP_169076094.1">
    <property type="nucleotide sequence ID" value="NZ_JABBXH010000004.1"/>
</dbReference>
<name>A0A7Y0Q823_9GAMM</name>
<sequence>MLTFLATTLSLIGVFLLQDNGLLTRHKTKQVVASVILIFSAILFGSEYGVLRGIFIFIGIISLLGTLFTLLRYKLDKA</sequence>
<evidence type="ECO:0000313" key="2">
    <source>
        <dbReference type="EMBL" id="NMP32796.1"/>
    </source>
</evidence>
<keyword evidence="3" id="KW-1185">Reference proteome</keyword>
<protein>
    <recommendedName>
        <fullName evidence="4">Permease</fullName>
    </recommendedName>
</protein>
<keyword evidence="1" id="KW-0472">Membrane</keyword>
<keyword evidence="1" id="KW-0812">Transmembrane</keyword>
<dbReference type="Proteomes" id="UP000568664">
    <property type="component" value="Unassembled WGS sequence"/>
</dbReference>
<accession>A0A7Y0Q823</accession>
<feature type="transmembrane region" description="Helical" evidence="1">
    <location>
        <begin position="54"/>
        <end position="73"/>
    </location>
</feature>
<feature type="transmembrane region" description="Helical" evidence="1">
    <location>
        <begin position="31"/>
        <end position="48"/>
    </location>
</feature>
<keyword evidence="1" id="KW-1133">Transmembrane helix</keyword>
<organism evidence="2 3">
    <name type="scientific">Thalassotalea algicola</name>
    <dbReference type="NCBI Taxonomy" id="2716224"/>
    <lineage>
        <taxon>Bacteria</taxon>
        <taxon>Pseudomonadati</taxon>
        <taxon>Pseudomonadota</taxon>
        <taxon>Gammaproteobacteria</taxon>
        <taxon>Alteromonadales</taxon>
        <taxon>Colwelliaceae</taxon>
        <taxon>Thalassotalea</taxon>
    </lineage>
</organism>
<evidence type="ECO:0000256" key="1">
    <source>
        <dbReference type="SAM" id="Phobius"/>
    </source>
</evidence>
<proteinExistence type="predicted"/>
<dbReference type="AlphaFoldDB" id="A0A7Y0Q823"/>
<evidence type="ECO:0008006" key="4">
    <source>
        <dbReference type="Google" id="ProtNLM"/>
    </source>
</evidence>
<feature type="transmembrane region" description="Helical" evidence="1">
    <location>
        <begin position="6"/>
        <end position="24"/>
    </location>
</feature>